<organism evidence="2 3">
    <name type="scientific">Cladosporium halotolerans</name>
    <dbReference type="NCBI Taxonomy" id="1052096"/>
    <lineage>
        <taxon>Eukaryota</taxon>
        <taxon>Fungi</taxon>
        <taxon>Dikarya</taxon>
        <taxon>Ascomycota</taxon>
        <taxon>Pezizomycotina</taxon>
        <taxon>Dothideomycetes</taxon>
        <taxon>Dothideomycetidae</taxon>
        <taxon>Cladosporiales</taxon>
        <taxon>Cladosporiaceae</taxon>
        <taxon>Cladosporium</taxon>
    </lineage>
</organism>
<feature type="region of interest" description="Disordered" evidence="1">
    <location>
        <begin position="392"/>
        <end position="435"/>
    </location>
</feature>
<dbReference type="PANTHER" id="PTHR42111:SF1">
    <property type="entry name" value="YALI0D23727P"/>
    <property type="match status" value="1"/>
</dbReference>
<dbReference type="AlphaFoldDB" id="A0AB34L4S5"/>
<keyword evidence="3" id="KW-1185">Reference proteome</keyword>
<dbReference type="EMBL" id="JAAQHG020000002">
    <property type="protein sequence ID" value="KAL1590675.1"/>
    <property type="molecule type" value="Genomic_DNA"/>
</dbReference>
<feature type="compositionally biased region" description="Polar residues" evidence="1">
    <location>
        <begin position="15"/>
        <end position="26"/>
    </location>
</feature>
<reference evidence="2 3" key="1">
    <citation type="journal article" date="2020" name="Microbiol. Resour. Announc.">
        <title>Draft Genome Sequence of a Cladosporium Species Isolated from the Mesophotic Ascidian Didemnum maculosum.</title>
        <authorList>
            <person name="Gioti A."/>
            <person name="Siaperas R."/>
            <person name="Nikolaivits E."/>
            <person name="Le Goff G."/>
            <person name="Ouazzani J."/>
            <person name="Kotoulas G."/>
            <person name="Topakas E."/>
        </authorList>
    </citation>
    <scope>NUCLEOTIDE SEQUENCE [LARGE SCALE GENOMIC DNA]</scope>
    <source>
        <strain evidence="2 3">TM138-S3</strain>
    </source>
</reference>
<gene>
    <name evidence="2" type="ORF">WHR41_00941</name>
</gene>
<dbReference type="RefSeq" id="XP_069233780.1">
    <property type="nucleotide sequence ID" value="XM_069369547.1"/>
</dbReference>
<feature type="compositionally biased region" description="Low complexity" evidence="1">
    <location>
        <begin position="135"/>
        <end position="151"/>
    </location>
</feature>
<comment type="caution">
    <text evidence="2">The sequence shown here is derived from an EMBL/GenBank/DDBJ whole genome shotgun (WGS) entry which is preliminary data.</text>
</comment>
<accession>A0AB34L4S5</accession>
<protein>
    <recommendedName>
        <fullName evidence="4">Proteophosphoglycan ppg4</fullName>
    </recommendedName>
</protein>
<feature type="compositionally biased region" description="Low complexity" evidence="1">
    <location>
        <begin position="334"/>
        <end position="346"/>
    </location>
</feature>
<feature type="region of interest" description="Disordered" evidence="1">
    <location>
        <begin position="326"/>
        <end position="363"/>
    </location>
</feature>
<evidence type="ECO:0000313" key="2">
    <source>
        <dbReference type="EMBL" id="KAL1590675.1"/>
    </source>
</evidence>
<evidence type="ECO:0000256" key="1">
    <source>
        <dbReference type="SAM" id="MobiDB-lite"/>
    </source>
</evidence>
<sequence>MPPPHQQPQPARQQYHSTGLSPQSSAAPLIPSDQQRQQDDRTSAEAASEIDPKTGRRRLLGSKKAHGQVPADQDSRAINTSEARPVMSDTSAAMPGALPTSPLKEPPVNLRPTGAQSMPVSPPRQHHNVMPAPSPARLRSSSPRMQSPASSEIFERNVQEPLPIATLQSELSPAHIPNHVLTEDHIPAALEASAEAITSEDLNPDEVEIVTATSHQPAAASLDASLDASSTADIASLHAHLPASLAHQSSEGSEPASLNAASSGFLPPPSAAEDDGASNYGALDPTDVRRLSFISFADVVQSEHAHPPASDIAGSRDSLHIASLPSAVHDRTASPLRSPRSPSSTYSGGGGVVTPPLATAHPALNADQSPVRSLQGGATTAGPHGELTIETMRQAVRKTASGDLSGVRSAGLSPVNSSGGLEDAFARQSRSRTNT</sequence>
<evidence type="ECO:0008006" key="4">
    <source>
        <dbReference type="Google" id="ProtNLM"/>
    </source>
</evidence>
<feature type="region of interest" description="Disordered" evidence="1">
    <location>
        <begin position="245"/>
        <end position="283"/>
    </location>
</feature>
<dbReference type="Proteomes" id="UP000803884">
    <property type="component" value="Unassembled WGS sequence"/>
</dbReference>
<dbReference type="GeneID" id="96002385"/>
<feature type="region of interest" description="Disordered" evidence="1">
    <location>
        <begin position="1"/>
        <end position="151"/>
    </location>
</feature>
<feature type="compositionally biased region" description="Basic residues" evidence="1">
    <location>
        <begin position="55"/>
        <end position="66"/>
    </location>
</feature>
<proteinExistence type="predicted"/>
<dbReference type="PANTHER" id="PTHR42111">
    <property type="entry name" value="YALI0D23727P"/>
    <property type="match status" value="1"/>
</dbReference>
<name>A0AB34L4S5_9PEZI</name>
<feature type="region of interest" description="Disordered" evidence="1">
    <location>
        <begin position="368"/>
        <end position="387"/>
    </location>
</feature>
<feature type="compositionally biased region" description="Polar residues" evidence="1">
    <location>
        <begin position="368"/>
        <end position="378"/>
    </location>
</feature>
<evidence type="ECO:0000313" key="3">
    <source>
        <dbReference type="Proteomes" id="UP000803884"/>
    </source>
</evidence>